<evidence type="ECO:0000313" key="13">
    <source>
        <dbReference type="Proteomes" id="UP000264006"/>
    </source>
</evidence>
<dbReference type="KEGG" id="euz:DVS28_a1275"/>
<comment type="subunit">
    <text evidence="1 10">Monomer.</text>
</comment>
<evidence type="ECO:0000256" key="7">
    <source>
        <dbReference type="ARBA" id="ARBA00022917"/>
    </source>
</evidence>
<keyword evidence="2 10" id="KW-0436">Ligase</keyword>
<feature type="binding site" evidence="10">
    <location>
        <position position="257"/>
    </location>
    <ligand>
        <name>Zn(2+)</name>
        <dbReference type="ChEBI" id="CHEBI:29105"/>
    </ligand>
</feature>
<dbReference type="EC" id="6.1.1.16" evidence="10"/>
<dbReference type="GO" id="GO:0005524">
    <property type="term" value="F:ATP binding"/>
    <property type="evidence" value="ECO:0007669"/>
    <property type="project" value="UniProtKB-UniRule"/>
</dbReference>
<evidence type="ECO:0000256" key="8">
    <source>
        <dbReference type="ARBA" id="ARBA00023146"/>
    </source>
</evidence>
<feature type="short sequence motif" description="'HIGH' region" evidence="10">
    <location>
        <begin position="49"/>
        <end position="59"/>
    </location>
</feature>
<keyword evidence="8 10" id="KW-0030">Aminoacyl-tRNA synthetase</keyword>
<feature type="binding site" evidence="10">
    <location>
        <position position="261"/>
    </location>
    <ligand>
        <name>Zn(2+)</name>
        <dbReference type="ChEBI" id="CHEBI:29105"/>
    </ligand>
</feature>
<dbReference type="NCBIfam" id="TIGR00435">
    <property type="entry name" value="cysS"/>
    <property type="match status" value="1"/>
</dbReference>
<feature type="binding site" evidence="10">
    <location>
        <position position="232"/>
    </location>
    <ligand>
        <name>Zn(2+)</name>
        <dbReference type="ChEBI" id="CHEBI:29105"/>
    </ligand>
</feature>
<evidence type="ECO:0000256" key="9">
    <source>
        <dbReference type="ARBA" id="ARBA00047398"/>
    </source>
</evidence>
<keyword evidence="4 10" id="KW-0547">Nucleotide-binding</keyword>
<comment type="catalytic activity">
    <reaction evidence="9 10">
        <text>tRNA(Cys) + L-cysteine + ATP = L-cysteinyl-tRNA(Cys) + AMP + diphosphate</text>
        <dbReference type="Rhea" id="RHEA:17773"/>
        <dbReference type="Rhea" id="RHEA-COMP:9661"/>
        <dbReference type="Rhea" id="RHEA-COMP:9679"/>
        <dbReference type="ChEBI" id="CHEBI:30616"/>
        <dbReference type="ChEBI" id="CHEBI:33019"/>
        <dbReference type="ChEBI" id="CHEBI:35235"/>
        <dbReference type="ChEBI" id="CHEBI:78442"/>
        <dbReference type="ChEBI" id="CHEBI:78517"/>
        <dbReference type="ChEBI" id="CHEBI:456215"/>
        <dbReference type="EC" id="6.1.1.16"/>
    </reaction>
</comment>
<keyword evidence="5 10" id="KW-0862">Zinc</keyword>
<feature type="binding site" evidence="10">
    <location>
        <position position="47"/>
    </location>
    <ligand>
        <name>Zn(2+)</name>
        <dbReference type="ChEBI" id="CHEBI:29105"/>
    </ligand>
</feature>
<feature type="binding site" evidence="10">
    <location>
        <position position="293"/>
    </location>
    <ligand>
        <name>ATP</name>
        <dbReference type="ChEBI" id="CHEBI:30616"/>
    </ligand>
</feature>
<name>A0A346XUS8_9ACTN</name>
<dbReference type="AlphaFoldDB" id="A0A346XUS8"/>
<comment type="cofactor">
    <cofactor evidence="10">
        <name>Zn(2+)</name>
        <dbReference type="ChEBI" id="CHEBI:29105"/>
    </cofactor>
    <text evidence="10">Binds 1 zinc ion per subunit.</text>
</comment>
<dbReference type="InterPro" id="IPR032678">
    <property type="entry name" value="tRNA-synt_1_cat_dom"/>
</dbReference>
<dbReference type="OrthoDB" id="9815130at2"/>
<protein>
    <recommendedName>
        <fullName evidence="10">Cysteine--tRNA ligase</fullName>
        <ecNumber evidence="10">6.1.1.16</ecNumber>
    </recommendedName>
    <alternativeName>
        <fullName evidence="10">Cysteinyl-tRNA synthetase</fullName>
        <shortName evidence="10">CysRS</shortName>
    </alternativeName>
</protein>
<dbReference type="GO" id="GO:0005829">
    <property type="term" value="C:cytosol"/>
    <property type="evidence" value="ECO:0007669"/>
    <property type="project" value="TreeGrafter"/>
</dbReference>
<dbReference type="Proteomes" id="UP000264006">
    <property type="component" value="Chromosome"/>
</dbReference>
<dbReference type="GO" id="GO:0004817">
    <property type="term" value="F:cysteine-tRNA ligase activity"/>
    <property type="evidence" value="ECO:0007669"/>
    <property type="project" value="UniProtKB-UniRule"/>
</dbReference>
<keyword evidence="13" id="KW-1185">Reference proteome</keyword>
<evidence type="ECO:0000256" key="10">
    <source>
        <dbReference type="HAMAP-Rule" id="MF_00041"/>
    </source>
</evidence>
<sequence length="403" mass="43651">MQGRDATLGPANDAFARQDHAPMQLFDTRTSTTAPFVAGATVRLYVCGITPYDSAHLGHAFVYTVFDVLIRRLEAKGHKVVYVRNVTDVDDDILRTSRERGVDYQVLSRSEAAAFHANLTRLGLRPPDVIPFATEAVPAMIPMVSGLLERGVAYALADGRVYADVDAMDDYLAFSGLDRDEALRQFTEKGGDPDAEGKRNKLDFLLWQPSLPDEPSWATPWGAGRPGWHLECSAMAMEHLGSTIDIHGGGNDLIFPHHEAEILQSEALTGQGPFARVWMHVGMVALEDVKMSKSLGNLVFLGDLLDRYDPDAVRRLMLSNHYRSGWTYTEADMESAATAVKGWHGAADGDPLAVDGVVAAVAAAVDDDLDTPRAIRLIDDAVSAGNGMAARAAATQLGFFLGV</sequence>
<dbReference type="PRINTS" id="PR00983">
    <property type="entry name" value="TRNASYNTHCYS"/>
</dbReference>
<dbReference type="InterPro" id="IPR024909">
    <property type="entry name" value="Cys-tRNA/MSH_ligase"/>
</dbReference>
<dbReference type="SUPFAM" id="SSF52374">
    <property type="entry name" value="Nucleotidylyl transferase"/>
    <property type="match status" value="1"/>
</dbReference>
<dbReference type="PANTHER" id="PTHR10890">
    <property type="entry name" value="CYSTEINYL-TRNA SYNTHETASE"/>
    <property type="match status" value="1"/>
</dbReference>
<comment type="similarity">
    <text evidence="10">Belongs to the class-I aminoacyl-tRNA synthetase family.</text>
</comment>
<keyword evidence="10" id="KW-0963">Cytoplasm</keyword>
<keyword evidence="3 10" id="KW-0479">Metal-binding</keyword>
<reference evidence="12 13" key="1">
    <citation type="submission" date="2018-09" db="EMBL/GenBank/DDBJ databases">
        <title>Complete genome sequence of Euzebya sp. DY32-46 isolated from seawater of Pacific Ocean.</title>
        <authorList>
            <person name="Xu L."/>
            <person name="Wu Y.-H."/>
            <person name="Xu X.-W."/>
        </authorList>
    </citation>
    <scope>NUCLEOTIDE SEQUENCE [LARGE SCALE GENOMIC DNA]</scope>
    <source>
        <strain evidence="12 13">DY32-46</strain>
    </source>
</reference>
<proteinExistence type="inferred from homology"/>
<dbReference type="EMBL" id="CP031165">
    <property type="protein sequence ID" value="AXV05975.1"/>
    <property type="molecule type" value="Genomic_DNA"/>
</dbReference>
<dbReference type="Pfam" id="PF01406">
    <property type="entry name" value="tRNA-synt_1e"/>
    <property type="match status" value="1"/>
</dbReference>
<dbReference type="Gene3D" id="3.40.50.620">
    <property type="entry name" value="HUPs"/>
    <property type="match status" value="1"/>
</dbReference>
<dbReference type="Gene3D" id="1.20.120.640">
    <property type="entry name" value="Anticodon-binding domain of a subclass of class I aminoacyl-tRNA synthetases"/>
    <property type="match status" value="1"/>
</dbReference>
<accession>A0A346XUS8</accession>
<dbReference type="InterPro" id="IPR014729">
    <property type="entry name" value="Rossmann-like_a/b/a_fold"/>
</dbReference>
<dbReference type="PANTHER" id="PTHR10890:SF3">
    <property type="entry name" value="CYSTEINE--TRNA LIGASE, CYTOPLASMIC"/>
    <property type="match status" value="1"/>
</dbReference>
<evidence type="ECO:0000256" key="1">
    <source>
        <dbReference type="ARBA" id="ARBA00011245"/>
    </source>
</evidence>
<evidence type="ECO:0000256" key="5">
    <source>
        <dbReference type="ARBA" id="ARBA00022833"/>
    </source>
</evidence>
<keyword evidence="7 10" id="KW-0648">Protein biosynthesis</keyword>
<feature type="domain" description="tRNA synthetases class I catalytic" evidence="11">
    <location>
        <begin position="40"/>
        <end position="336"/>
    </location>
</feature>
<dbReference type="HAMAP" id="MF_00041">
    <property type="entry name" value="Cys_tRNA_synth"/>
    <property type="match status" value="1"/>
</dbReference>
<evidence type="ECO:0000256" key="6">
    <source>
        <dbReference type="ARBA" id="ARBA00022840"/>
    </source>
</evidence>
<gene>
    <name evidence="10" type="primary">cysS</name>
    <name evidence="12" type="ORF">DVS28_a1275</name>
</gene>
<comment type="subcellular location">
    <subcellularLocation>
        <location evidence="10">Cytoplasm</location>
    </subcellularLocation>
</comment>
<evidence type="ECO:0000256" key="4">
    <source>
        <dbReference type="ARBA" id="ARBA00022741"/>
    </source>
</evidence>
<organism evidence="12 13">
    <name type="scientific">Euzebya pacifica</name>
    <dbReference type="NCBI Taxonomy" id="1608957"/>
    <lineage>
        <taxon>Bacteria</taxon>
        <taxon>Bacillati</taxon>
        <taxon>Actinomycetota</taxon>
        <taxon>Nitriliruptoria</taxon>
        <taxon>Euzebyales</taxon>
    </lineage>
</organism>
<dbReference type="GO" id="GO:0008270">
    <property type="term" value="F:zinc ion binding"/>
    <property type="evidence" value="ECO:0007669"/>
    <property type="project" value="UniProtKB-UniRule"/>
</dbReference>
<evidence type="ECO:0000259" key="11">
    <source>
        <dbReference type="Pfam" id="PF01406"/>
    </source>
</evidence>
<dbReference type="CDD" id="cd00672">
    <property type="entry name" value="CysRS_core"/>
    <property type="match status" value="1"/>
</dbReference>
<keyword evidence="6 10" id="KW-0067">ATP-binding</keyword>
<feature type="short sequence motif" description="'KMSKS' region" evidence="10">
    <location>
        <begin position="290"/>
        <end position="294"/>
    </location>
</feature>
<dbReference type="GO" id="GO:0006423">
    <property type="term" value="P:cysteinyl-tRNA aminoacylation"/>
    <property type="evidence" value="ECO:0007669"/>
    <property type="project" value="UniProtKB-UniRule"/>
</dbReference>
<dbReference type="InterPro" id="IPR015803">
    <property type="entry name" value="Cys-tRNA-ligase"/>
</dbReference>
<evidence type="ECO:0000256" key="2">
    <source>
        <dbReference type="ARBA" id="ARBA00022598"/>
    </source>
</evidence>
<evidence type="ECO:0000256" key="3">
    <source>
        <dbReference type="ARBA" id="ARBA00022723"/>
    </source>
</evidence>
<evidence type="ECO:0000313" key="12">
    <source>
        <dbReference type="EMBL" id="AXV05975.1"/>
    </source>
</evidence>